<comment type="similarity">
    <text evidence="1">Belongs to the bacterial solute-binding protein 3 family.</text>
</comment>
<name>A0A4R6UGT0_9GAMM</name>
<dbReference type="Proteomes" id="UP000295375">
    <property type="component" value="Unassembled WGS sequence"/>
</dbReference>
<dbReference type="SUPFAM" id="SSF53850">
    <property type="entry name" value="Periplasmic binding protein-like II"/>
    <property type="match status" value="1"/>
</dbReference>
<dbReference type="RefSeq" id="WP_133592108.1">
    <property type="nucleotide sequence ID" value="NZ_CP037953.1"/>
</dbReference>
<proteinExistence type="inferred from homology"/>
<protein>
    <submittedName>
        <fullName evidence="3">Amino acid ABC transporter substrate-binding protein (PAAT family)</fullName>
    </submittedName>
</protein>
<comment type="caution">
    <text evidence="3">The sequence shown here is derived from an EMBL/GenBank/DDBJ whole genome shotgun (WGS) entry which is preliminary data.</text>
</comment>
<evidence type="ECO:0000256" key="2">
    <source>
        <dbReference type="SAM" id="SignalP"/>
    </source>
</evidence>
<organism evidence="3 4">
    <name type="scientific">Permianibacter aggregans</name>
    <dbReference type="NCBI Taxonomy" id="1510150"/>
    <lineage>
        <taxon>Bacteria</taxon>
        <taxon>Pseudomonadati</taxon>
        <taxon>Pseudomonadota</taxon>
        <taxon>Gammaproteobacteria</taxon>
        <taxon>Pseudomonadales</taxon>
        <taxon>Pseudomonadaceae</taxon>
        <taxon>Permianibacter</taxon>
    </lineage>
</organism>
<gene>
    <name evidence="3" type="ORF">EV696_11525</name>
</gene>
<evidence type="ECO:0000313" key="3">
    <source>
        <dbReference type="EMBL" id="TDQ46031.1"/>
    </source>
</evidence>
<sequence>MQALSSFLLLALLLSSSPLLANKQIKLTSLDWPPYSGPTLPEKGASVAVVKAAFEASGYQVQVDFFPWERAVALAKDPNKGYAGYFPEYYAQELEADCVFSEPIGTSPLGFAQHKQAPVTWIGLDDLSTLKIGVVSGYVNEAEFDKRVAAGKQPVEAVTGDDQNLKKVGVKRLPLAVIDKHVMNYLLNNDPSLDSFKANIEFNGKLLEDKKLHVCFRKGPQSAEYSKALADGLKKIDIEAITKKHFQ</sequence>
<keyword evidence="4" id="KW-1185">Reference proteome</keyword>
<evidence type="ECO:0000256" key="1">
    <source>
        <dbReference type="ARBA" id="ARBA00010333"/>
    </source>
</evidence>
<accession>A0A4R6UGT0</accession>
<feature type="chain" id="PRO_5020435766" evidence="2">
    <location>
        <begin position="22"/>
        <end position="247"/>
    </location>
</feature>
<feature type="signal peptide" evidence="2">
    <location>
        <begin position="1"/>
        <end position="21"/>
    </location>
</feature>
<reference evidence="3 4" key="1">
    <citation type="submission" date="2019-03" db="EMBL/GenBank/DDBJ databases">
        <title>Genomic Encyclopedia of Type Strains, Phase IV (KMG-IV): sequencing the most valuable type-strain genomes for metagenomic binning, comparative biology and taxonomic classification.</title>
        <authorList>
            <person name="Goeker M."/>
        </authorList>
    </citation>
    <scope>NUCLEOTIDE SEQUENCE [LARGE SCALE GENOMIC DNA]</scope>
    <source>
        <strain evidence="3 4">DSM 103792</strain>
    </source>
</reference>
<dbReference type="PANTHER" id="PTHR35936:SF25">
    <property type="entry name" value="ABC TRANSPORTER SUBSTRATE-BINDING PROTEIN"/>
    <property type="match status" value="1"/>
</dbReference>
<evidence type="ECO:0000313" key="4">
    <source>
        <dbReference type="Proteomes" id="UP000295375"/>
    </source>
</evidence>
<dbReference type="PANTHER" id="PTHR35936">
    <property type="entry name" value="MEMBRANE-BOUND LYTIC MUREIN TRANSGLYCOSYLASE F"/>
    <property type="match status" value="1"/>
</dbReference>
<dbReference type="OrthoDB" id="5296159at2"/>
<dbReference type="EMBL" id="SNYM01000015">
    <property type="protein sequence ID" value="TDQ46031.1"/>
    <property type="molecule type" value="Genomic_DNA"/>
</dbReference>
<keyword evidence="2" id="KW-0732">Signal</keyword>
<dbReference type="Gene3D" id="3.40.190.10">
    <property type="entry name" value="Periplasmic binding protein-like II"/>
    <property type="match status" value="2"/>
</dbReference>
<dbReference type="AlphaFoldDB" id="A0A4R6UGT0"/>